<dbReference type="EMBL" id="NCVQ01000003">
    <property type="protein sequence ID" value="PWZ40083.1"/>
    <property type="molecule type" value="Genomic_DNA"/>
</dbReference>
<dbReference type="AlphaFoldDB" id="A0A3L6G002"/>
<keyword evidence="2" id="KW-0472">Membrane</keyword>
<dbReference type="ExpressionAtlas" id="A0A3L6G002">
    <property type="expression patterns" value="baseline and differential"/>
</dbReference>
<feature type="region of interest" description="Disordered" evidence="1">
    <location>
        <begin position="233"/>
        <end position="269"/>
    </location>
</feature>
<evidence type="ECO:0000256" key="2">
    <source>
        <dbReference type="SAM" id="Phobius"/>
    </source>
</evidence>
<accession>A0A3L6G002</accession>
<sequence>MGTAKAKRRPVLICCGVLVAAIAVLAVVFVALYFTVFRPRSPKVVATAVVADLLPKGDGGGGQDLNLTVHVDVTVNNPNYAAFRYGDVVTLVRYHGSDVGMSVVPAGEIGARETLTVAAAVEVDTLKVAATPYFYVEFPTGKLPFETATAVAGEAVVLGAFKISASSQVACQVTVHLLPPNATSECTSTVHIGRSLSFGSNFFRVWADADTWFERQQQEEDMQRLQAEHRAAMQAAEKLHREKLAAEREGEKEEDPMAAAEARAVKQSS</sequence>
<feature type="compositionally biased region" description="Basic and acidic residues" evidence="1">
    <location>
        <begin position="233"/>
        <end position="251"/>
    </location>
</feature>
<name>A0A3L6G002_MAIZE</name>
<protein>
    <submittedName>
        <fullName evidence="3">Uncharacterized protein</fullName>
    </submittedName>
</protein>
<dbReference type="CDD" id="cd22265">
    <property type="entry name" value="UDM1_RNF168"/>
    <property type="match status" value="1"/>
</dbReference>
<keyword evidence="2" id="KW-1133">Transmembrane helix</keyword>
<organism evidence="3">
    <name type="scientific">Zea mays</name>
    <name type="common">Maize</name>
    <dbReference type="NCBI Taxonomy" id="4577"/>
    <lineage>
        <taxon>Eukaryota</taxon>
        <taxon>Viridiplantae</taxon>
        <taxon>Streptophyta</taxon>
        <taxon>Embryophyta</taxon>
        <taxon>Tracheophyta</taxon>
        <taxon>Spermatophyta</taxon>
        <taxon>Magnoliopsida</taxon>
        <taxon>Liliopsida</taxon>
        <taxon>Poales</taxon>
        <taxon>Poaceae</taxon>
        <taxon>PACMAD clade</taxon>
        <taxon>Panicoideae</taxon>
        <taxon>Andropogonodae</taxon>
        <taxon>Andropogoneae</taxon>
        <taxon>Tripsacinae</taxon>
        <taxon>Zea</taxon>
    </lineage>
</organism>
<comment type="caution">
    <text evidence="3">The sequence shown here is derived from an EMBL/GenBank/DDBJ whole genome shotgun (WGS) entry which is preliminary data.</text>
</comment>
<proteinExistence type="predicted"/>
<evidence type="ECO:0000313" key="3">
    <source>
        <dbReference type="EMBL" id="PWZ40083.1"/>
    </source>
</evidence>
<dbReference type="PANTHER" id="PTHR48037">
    <property type="entry name" value="ATPASE E1"/>
    <property type="match status" value="1"/>
</dbReference>
<keyword evidence="2" id="KW-0812">Transmembrane</keyword>
<dbReference type="PANTHER" id="PTHR48037:SF1">
    <property type="entry name" value="RRM DOMAIN-CONTAINING PROTEIN"/>
    <property type="match status" value="1"/>
</dbReference>
<evidence type="ECO:0000256" key="1">
    <source>
        <dbReference type="SAM" id="MobiDB-lite"/>
    </source>
</evidence>
<feature type="transmembrane region" description="Helical" evidence="2">
    <location>
        <begin position="12"/>
        <end position="34"/>
    </location>
</feature>
<reference evidence="3" key="1">
    <citation type="journal article" date="2018" name="Nat. Genet.">
        <title>Extensive intraspecific gene order and gene structural variations between Mo17 and other maize genomes.</title>
        <authorList>
            <person name="Sun S."/>
            <person name="Zhou Y."/>
            <person name="Chen J."/>
            <person name="Shi J."/>
            <person name="Zhao H."/>
            <person name="Zhao H."/>
            <person name="Song W."/>
            <person name="Zhang M."/>
            <person name="Cui Y."/>
            <person name="Dong X."/>
            <person name="Liu H."/>
            <person name="Ma X."/>
            <person name="Jiao Y."/>
            <person name="Wang B."/>
            <person name="Wei X."/>
            <person name="Stein J.C."/>
            <person name="Glaubitz J.C."/>
            <person name="Lu F."/>
            <person name="Yu G."/>
            <person name="Liang C."/>
            <person name="Fengler K."/>
            <person name="Li B."/>
            <person name="Rafalski A."/>
            <person name="Schnable P.S."/>
            <person name="Ware D.H."/>
            <person name="Buckler E.S."/>
            <person name="Lai J."/>
        </authorList>
    </citation>
    <scope>NUCLEOTIDE SEQUENCE [LARGE SCALE GENOMIC DNA]</scope>
    <source>
        <tissue evidence="3">Seedling</tissue>
    </source>
</reference>
<dbReference type="Proteomes" id="UP000251960">
    <property type="component" value="Chromosome 2"/>
</dbReference>
<gene>
    <name evidence="3" type="ORF">Zm00014a_044379</name>
</gene>